<sequence length="147" mass="15948">MATIENHVVRDLVALEGGASCAEAARLMSERGIGAIAVRDGGRVVGVVTERDLVARVLAEGLRPELPIRQAMRTDVPLVTPSTTELDCTALMRDHTTRHLLVAERGEVVGIISMRDVIRLMLDEKEWLIGQLHTFIDGRDFPAAAAG</sequence>
<proteinExistence type="predicted"/>
<dbReference type="PANTHER" id="PTHR43080:SF2">
    <property type="entry name" value="CBS DOMAIN-CONTAINING PROTEIN"/>
    <property type="match status" value="1"/>
</dbReference>
<dbReference type="SMART" id="SM00116">
    <property type="entry name" value="CBS"/>
    <property type="match status" value="2"/>
</dbReference>
<dbReference type="AlphaFoldDB" id="A0A7I9VSX9"/>
<feature type="domain" description="CBS" evidence="3">
    <location>
        <begin position="8"/>
        <end position="65"/>
    </location>
</feature>
<dbReference type="Proteomes" id="UP000503640">
    <property type="component" value="Unassembled WGS sequence"/>
</dbReference>
<dbReference type="PROSITE" id="PS51371">
    <property type="entry name" value="CBS"/>
    <property type="match status" value="2"/>
</dbReference>
<dbReference type="Gene3D" id="3.10.580.10">
    <property type="entry name" value="CBS-domain"/>
    <property type="match status" value="1"/>
</dbReference>
<dbReference type="InterPro" id="IPR051257">
    <property type="entry name" value="Diverse_CBS-Domain"/>
</dbReference>
<evidence type="ECO:0000259" key="3">
    <source>
        <dbReference type="PROSITE" id="PS51371"/>
    </source>
</evidence>
<evidence type="ECO:0000313" key="5">
    <source>
        <dbReference type="Proteomes" id="UP000503640"/>
    </source>
</evidence>
<evidence type="ECO:0000256" key="2">
    <source>
        <dbReference type="PROSITE-ProRule" id="PRU00703"/>
    </source>
</evidence>
<name>A0A7I9VSX9_9BACT</name>
<protein>
    <submittedName>
        <fullName evidence="4">Inosine-5-monophosphate dehydrogenase</fullName>
    </submittedName>
</protein>
<dbReference type="InterPro" id="IPR000644">
    <property type="entry name" value="CBS_dom"/>
</dbReference>
<dbReference type="EMBL" id="BJTG01000013">
    <property type="protein sequence ID" value="GEJ59328.1"/>
    <property type="molecule type" value="Genomic_DNA"/>
</dbReference>
<dbReference type="SUPFAM" id="SSF54631">
    <property type="entry name" value="CBS-domain pair"/>
    <property type="match status" value="1"/>
</dbReference>
<gene>
    <name evidence="4" type="ORF">AMYX_40690</name>
</gene>
<keyword evidence="5" id="KW-1185">Reference proteome</keyword>
<comment type="caution">
    <text evidence="4">The sequence shown here is derived from an EMBL/GenBank/DDBJ whole genome shotgun (WGS) entry which is preliminary data.</text>
</comment>
<keyword evidence="1 2" id="KW-0129">CBS domain</keyword>
<organism evidence="4 5">
    <name type="scientific">Anaeromyxobacter diazotrophicus</name>
    <dbReference type="NCBI Taxonomy" id="2590199"/>
    <lineage>
        <taxon>Bacteria</taxon>
        <taxon>Pseudomonadati</taxon>
        <taxon>Myxococcota</taxon>
        <taxon>Myxococcia</taxon>
        <taxon>Myxococcales</taxon>
        <taxon>Cystobacterineae</taxon>
        <taxon>Anaeromyxobacteraceae</taxon>
        <taxon>Anaeromyxobacter</taxon>
    </lineage>
</organism>
<dbReference type="PANTHER" id="PTHR43080">
    <property type="entry name" value="CBS DOMAIN-CONTAINING PROTEIN CBSX3, MITOCHONDRIAL"/>
    <property type="match status" value="1"/>
</dbReference>
<evidence type="ECO:0000256" key="1">
    <source>
        <dbReference type="ARBA" id="ARBA00023122"/>
    </source>
</evidence>
<evidence type="ECO:0000313" key="4">
    <source>
        <dbReference type="EMBL" id="GEJ59328.1"/>
    </source>
</evidence>
<feature type="domain" description="CBS" evidence="3">
    <location>
        <begin position="72"/>
        <end position="128"/>
    </location>
</feature>
<dbReference type="InterPro" id="IPR046342">
    <property type="entry name" value="CBS_dom_sf"/>
</dbReference>
<reference evidence="5" key="1">
    <citation type="journal article" date="2020" name="Appl. Environ. Microbiol.">
        <title>Diazotrophic Anaeromyxobacter Isolates from Soils.</title>
        <authorList>
            <person name="Masuda Y."/>
            <person name="Yamanaka H."/>
            <person name="Xu Z.X."/>
            <person name="Shiratori Y."/>
            <person name="Aono T."/>
            <person name="Amachi S."/>
            <person name="Senoo K."/>
            <person name="Itoh H."/>
        </authorList>
    </citation>
    <scope>NUCLEOTIDE SEQUENCE [LARGE SCALE GENOMIC DNA]</scope>
    <source>
        <strain evidence="5">R267</strain>
    </source>
</reference>
<dbReference type="Pfam" id="PF00571">
    <property type="entry name" value="CBS"/>
    <property type="match status" value="2"/>
</dbReference>
<dbReference type="RefSeq" id="WP_176068718.1">
    <property type="nucleotide sequence ID" value="NZ_BJTG01000013.1"/>
</dbReference>
<accession>A0A7I9VSX9</accession>